<organism evidence="2 3">
    <name type="scientific">Clostridium argentinense CDC 2741</name>
    <dbReference type="NCBI Taxonomy" id="1418104"/>
    <lineage>
        <taxon>Bacteria</taxon>
        <taxon>Bacillati</taxon>
        <taxon>Bacillota</taxon>
        <taxon>Clostridia</taxon>
        <taxon>Eubacteriales</taxon>
        <taxon>Clostridiaceae</taxon>
        <taxon>Clostridium</taxon>
    </lineage>
</organism>
<dbReference type="PANTHER" id="PTHR10587">
    <property type="entry name" value="GLYCOSYL TRANSFERASE-RELATED"/>
    <property type="match status" value="1"/>
</dbReference>
<keyword evidence="3" id="KW-1185">Reference proteome</keyword>
<protein>
    <submittedName>
        <fullName evidence="2">Polysaccharide deacetylase family sporulation protein PdaB</fullName>
    </submittedName>
</protein>
<dbReference type="CDD" id="cd10917">
    <property type="entry name" value="CE4_NodB_like_6s_7s"/>
    <property type="match status" value="1"/>
</dbReference>
<dbReference type="NCBIfam" id="TIGR02764">
    <property type="entry name" value="spore_ybaN_pdaB"/>
    <property type="match status" value="1"/>
</dbReference>
<dbReference type="AlphaFoldDB" id="A0A0C1R3V5"/>
<dbReference type="InterPro" id="IPR050248">
    <property type="entry name" value="Polysacc_deacetylase_ArnD"/>
</dbReference>
<dbReference type="GO" id="GO:0016020">
    <property type="term" value="C:membrane"/>
    <property type="evidence" value="ECO:0007669"/>
    <property type="project" value="TreeGrafter"/>
</dbReference>
<evidence type="ECO:0000259" key="1">
    <source>
        <dbReference type="PROSITE" id="PS51677"/>
    </source>
</evidence>
<accession>A0A0C1R3V5</accession>
<dbReference type="SUPFAM" id="SSF88713">
    <property type="entry name" value="Glycoside hydrolase/deacetylase"/>
    <property type="match status" value="1"/>
</dbReference>
<dbReference type="GO" id="GO:0005975">
    <property type="term" value="P:carbohydrate metabolic process"/>
    <property type="evidence" value="ECO:0007669"/>
    <property type="project" value="InterPro"/>
</dbReference>
<dbReference type="PANTHER" id="PTHR10587:SF128">
    <property type="entry name" value="POLYSACCHARIDE DEACETYLASE PDAB-RELATED"/>
    <property type="match status" value="1"/>
</dbReference>
<comment type="caution">
    <text evidence="2">The sequence shown here is derived from an EMBL/GenBank/DDBJ whole genome shotgun (WGS) entry which is preliminary data.</text>
</comment>
<dbReference type="OrthoDB" id="9806342at2"/>
<dbReference type="EMBL" id="AYSO01000020">
    <property type="protein sequence ID" value="KIE45161.1"/>
    <property type="molecule type" value="Genomic_DNA"/>
</dbReference>
<evidence type="ECO:0000313" key="2">
    <source>
        <dbReference type="EMBL" id="KIE45161.1"/>
    </source>
</evidence>
<name>A0A0C1R3V5_9CLOT</name>
<dbReference type="GO" id="GO:0016810">
    <property type="term" value="F:hydrolase activity, acting on carbon-nitrogen (but not peptide) bonds"/>
    <property type="evidence" value="ECO:0007669"/>
    <property type="project" value="InterPro"/>
</dbReference>
<dbReference type="Gene3D" id="3.20.20.370">
    <property type="entry name" value="Glycoside hydrolase/deacetylase"/>
    <property type="match status" value="1"/>
</dbReference>
<dbReference type="InterPro" id="IPR002509">
    <property type="entry name" value="NODB_dom"/>
</dbReference>
<evidence type="ECO:0000313" key="3">
    <source>
        <dbReference type="Proteomes" id="UP000031366"/>
    </source>
</evidence>
<dbReference type="Pfam" id="PF01522">
    <property type="entry name" value="Polysacc_deac_1"/>
    <property type="match status" value="1"/>
</dbReference>
<dbReference type="PROSITE" id="PS51677">
    <property type="entry name" value="NODB"/>
    <property type="match status" value="1"/>
</dbReference>
<dbReference type="InterPro" id="IPR014132">
    <property type="entry name" value="PdaB-like"/>
</dbReference>
<proteinExistence type="predicted"/>
<dbReference type="Proteomes" id="UP000031366">
    <property type="component" value="Unassembled WGS sequence"/>
</dbReference>
<dbReference type="RefSeq" id="WP_039637218.1">
    <property type="nucleotide sequence ID" value="NZ_AYSO01000020.1"/>
</dbReference>
<dbReference type="InterPro" id="IPR011330">
    <property type="entry name" value="Glyco_hydro/deAcase_b/a-brl"/>
</dbReference>
<feature type="domain" description="NodB homology" evidence="1">
    <location>
        <begin position="52"/>
        <end position="229"/>
    </location>
</feature>
<sequence length="252" mass="28733">MDFIKKHKKVFLSVALLLIASILIAAISSKGTFAVFSQGKKMPIYCVETEEKKVAITFDTTWGESNTMELLDILDKYDAKATFFVIGLWADDFPDILKEIDKRGHEIGNHTNKHPNMTTISKERMLKDTEIADAKILNLTGKNTTLFRFPEGAYNDLAIETVESTGRKCIQWDVDSIDWKAQGTDIEYERVMKKTKPGSIILFHTDVKYTPQSLPKILESLSSQGYKFVTVSELMYKDNYDINNEGKQIKRK</sequence>
<dbReference type="STRING" id="29341.RSJ17_07840"/>
<gene>
    <name evidence="2" type="primary">pdaB</name>
    <name evidence="2" type="ORF">U732_1013</name>
</gene>
<reference evidence="2 3" key="1">
    <citation type="journal article" date="2015" name="Infect. Genet. Evol.">
        <title>Genomic sequences of six botulinum neurotoxin-producing strains representing three clostridial species illustrate the mobility and diversity of botulinum neurotoxin genes.</title>
        <authorList>
            <person name="Smith T.J."/>
            <person name="Hill K.K."/>
            <person name="Xie G."/>
            <person name="Foley B.T."/>
            <person name="Williamson C.H."/>
            <person name="Foster J.T."/>
            <person name="Johnson S.L."/>
            <person name="Chertkov O."/>
            <person name="Teshima H."/>
            <person name="Gibbons H.S."/>
            <person name="Johnsky L.A."/>
            <person name="Karavis M.A."/>
            <person name="Smith L.A."/>
        </authorList>
    </citation>
    <scope>NUCLEOTIDE SEQUENCE [LARGE SCALE GENOMIC DNA]</scope>
    <source>
        <strain evidence="2 3">CDC 2741</strain>
    </source>
</reference>